<protein>
    <submittedName>
        <fullName evidence="1">Uncharacterized protein</fullName>
    </submittedName>
</protein>
<sequence>MATKCYLVPDAPIVAIILKEYDQHDFNGSSEALTNWLNLRWGKSGYQIKAEVVHSAVAGRGDLLDGAFLR</sequence>
<dbReference type="Proteomes" id="UP001521184">
    <property type="component" value="Unassembled WGS sequence"/>
</dbReference>
<accession>A0ABR3TA31</accession>
<name>A0ABR3TA31_9PEZI</name>
<comment type="caution">
    <text evidence="1">The sequence shown here is derived from an EMBL/GenBank/DDBJ whole genome shotgun (WGS) entry which is preliminary data.</text>
</comment>
<gene>
    <name evidence="1" type="ORF">SLS58_009919</name>
</gene>
<evidence type="ECO:0000313" key="2">
    <source>
        <dbReference type="Proteomes" id="UP001521184"/>
    </source>
</evidence>
<proteinExistence type="predicted"/>
<organism evidence="1 2">
    <name type="scientific">Diplodia intermedia</name>
    <dbReference type="NCBI Taxonomy" id="856260"/>
    <lineage>
        <taxon>Eukaryota</taxon>
        <taxon>Fungi</taxon>
        <taxon>Dikarya</taxon>
        <taxon>Ascomycota</taxon>
        <taxon>Pezizomycotina</taxon>
        <taxon>Dothideomycetes</taxon>
        <taxon>Dothideomycetes incertae sedis</taxon>
        <taxon>Botryosphaeriales</taxon>
        <taxon>Botryosphaeriaceae</taxon>
        <taxon>Diplodia</taxon>
    </lineage>
</organism>
<keyword evidence="2" id="KW-1185">Reference proteome</keyword>
<dbReference type="EMBL" id="JAKEKT020000105">
    <property type="protein sequence ID" value="KAL1636151.1"/>
    <property type="molecule type" value="Genomic_DNA"/>
</dbReference>
<evidence type="ECO:0000313" key="1">
    <source>
        <dbReference type="EMBL" id="KAL1636151.1"/>
    </source>
</evidence>
<reference evidence="1 2" key="1">
    <citation type="journal article" date="2023" name="Plant Dis.">
        <title>First Report of Diplodia intermedia Causing Canker and Dieback Diseases on Apple Trees in Canada.</title>
        <authorList>
            <person name="Ellouze W."/>
            <person name="Ilyukhin E."/>
            <person name="Sulman M."/>
            <person name="Ali S."/>
        </authorList>
    </citation>
    <scope>NUCLEOTIDE SEQUENCE [LARGE SCALE GENOMIC DNA]</scope>
    <source>
        <strain evidence="1 2">M45-28</strain>
    </source>
</reference>